<reference evidence="5" key="1">
    <citation type="submission" date="2020-10" db="EMBL/GenBank/DDBJ databases">
        <authorList>
            <person name="Gilroy R."/>
        </authorList>
    </citation>
    <scope>NUCLEOTIDE SEQUENCE</scope>
    <source>
        <strain evidence="5">B3-2255</strain>
    </source>
</reference>
<evidence type="ECO:0000256" key="4">
    <source>
        <dbReference type="SAM" id="SignalP"/>
    </source>
</evidence>
<dbReference type="SMART" id="SM00028">
    <property type="entry name" value="TPR"/>
    <property type="match status" value="7"/>
</dbReference>
<feature type="chain" id="PRO_5039683003" evidence="4">
    <location>
        <begin position="22"/>
        <end position="578"/>
    </location>
</feature>
<dbReference type="InterPro" id="IPR019734">
    <property type="entry name" value="TPR_rpt"/>
</dbReference>
<dbReference type="Pfam" id="PF13431">
    <property type="entry name" value="TPR_17"/>
    <property type="match status" value="1"/>
</dbReference>
<dbReference type="EMBL" id="JADILY010000148">
    <property type="protein sequence ID" value="MBO8482279.1"/>
    <property type="molecule type" value="Genomic_DNA"/>
</dbReference>
<comment type="caution">
    <text evidence="5">The sequence shown here is derived from an EMBL/GenBank/DDBJ whole genome shotgun (WGS) entry which is preliminary data.</text>
</comment>
<evidence type="ECO:0000313" key="6">
    <source>
        <dbReference type="Proteomes" id="UP000823772"/>
    </source>
</evidence>
<protein>
    <submittedName>
        <fullName evidence="5">Tetratricopeptide repeat protein</fullName>
    </submittedName>
</protein>
<dbReference type="InterPro" id="IPR011990">
    <property type="entry name" value="TPR-like_helical_dom_sf"/>
</dbReference>
<dbReference type="PROSITE" id="PS50005">
    <property type="entry name" value="TPR"/>
    <property type="match status" value="2"/>
</dbReference>
<evidence type="ECO:0000256" key="3">
    <source>
        <dbReference type="PROSITE-ProRule" id="PRU00339"/>
    </source>
</evidence>
<dbReference type="Gene3D" id="1.25.40.10">
    <property type="entry name" value="Tetratricopeptide repeat domain"/>
    <property type="match status" value="3"/>
</dbReference>
<dbReference type="Pfam" id="PF13432">
    <property type="entry name" value="TPR_16"/>
    <property type="match status" value="1"/>
</dbReference>
<dbReference type="Proteomes" id="UP000823772">
    <property type="component" value="Unassembled WGS sequence"/>
</dbReference>
<accession>A0A9D9J0R8</accession>
<dbReference type="Pfam" id="PF14559">
    <property type="entry name" value="TPR_19"/>
    <property type="match status" value="1"/>
</dbReference>
<dbReference type="PANTHER" id="PTHR45586">
    <property type="entry name" value="TPR REPEAT-CONTAINING PROTEIN PA4667"/>
    <property type="match status" value="1"/>
</dbReference>
<evidence type="ECO:0000256" key="2">
    <source>
        <dbReference type="ARBA" id="ARBA00022803"/>
    </source>
</evidence>
<evidence type="ECO:0000313" key="5">
    <source>
        <dbReference type="EMBL" id="MBO8482279.1"/>
    </source>
</evidence>
<proteinExistence type="predicted"/>
<reference evidence="5" key="2">
    <citation type="journal article" date="2021" name="PeerJ">
        <title>Extensive microbial diversity within the chicken gut microbiome revealed by metagenomics and culture.</title>
        <authorList>
            <person name="Gilroy R."/>
            <person name="Ravi A."/>
            <person name="Getino M."/>
            <person name="Pursley I."/>
            <person name="Horton D.L."/>
            <person name="Alikhan N.F."/>
            <person name="Baker D."/>
            <person name="Gharbi K."/>
            <person name="Hall N."/>
            <person name="Watson M."/>
            <person name="Adriaenssens E.M."/>
            <person name="Foster-Nyarko E."/>
            <person name="Jarju S."/>
            <person name="Secka A."/>
            <person name="Antonio M."/>
            <person name="Oren A."/>
            <person name="Chaudhuri R.R."/>
            <person name="La Ragione R."/>
            <person name="Hildebrand F."/>
            <person name="Pallen M.J."/>
        </authorList>
    </citation>
    <scope>NUCLEOTIDE SEQUENCE</scope>
    <source>
        <strain evidence="5">B3-2255</strain>
    </source>
</reference>
<evidence type="ECO:0000256" key="1">
    <source>
        <dbReference type="ARBA" id="ARBA00022737"/>
    </source>
</evidence>
<feature type="repeat" description="TPR" evidence="3">
    <location>
        <begin position="415"/>
        <end position="448"/>
    </location>
</feature>
<keyword evidence="2 3" id="KW-0802">TPR repeat</keyword>
<feature type="repeat" description="TPR" evidence="3">
    <location>
        <begin position="65"/>
        <end position="98"/>
    </location>
</feature>
<sequence length="578" mass="65896">MKRKTVFVIITVCLAFGAVFGAAGQEKGYNDESMLAEAVNKFNNKDFAGAHRILGRLMEKDPENDAAFYYMGLVRFALGNESGAEAALKKAVSIDPGNFWYKYRLAVLYARTGRPELTISMYERLLEDFPKKTELYYTLIDLYMQENRYDDALSTLSQIETVFGETDMTAYARFDLLRITGKTDEGYRHLKRYNASHASPQISSLLGDYYLSRYDKDSAMIMYEEALSLESDYAPALLNIAGIYRMDSNYDDYFDCIERFISDPYIDSQMKGRYLNDAFSPKDPYFLEAFRPQIDSLMETALAVNANDTLMNMSVGYYYFFTGRPDRAMGLFKENVSMFPDSKGAWGNYLSALYSLQKWPEYYAASDKAAERFAGEPYFVEQRGIACIMVKDYDGALAQFDRLLSLVPDDTSAVSGCYAIIGDIYHERGNPKQGNRYYEKVLKLDPDNLPVLNNYAYYLSLQGKNLKRASEMGKKCVDAEPDNPTYLDTYGWILHLLGRSYEARDLFRHAMLYGGRESAVILDHYAEILYSLGDKDLAFLYWNQAIEKNAAAAPSEKIEGLEEKVSRYKSGASRKDSK</sequence>
<dbReference type="AlphaFoldDB" id="A0A9D9J0R8"/>
<name>A0A9D9J0R8_9BACT</name>
<organism evidence="5 6">
    <name type="scientific">Candidatus Merdivivens faecigallinarum</name>
    <dbReference type="NCBI Taxonomy" id="2840871"/>
    <lineage>
        <taxon>Bacteria</taxon>
        <taxon>Pseudomonadati</taxon>
        <taxon>Bacteroidota</taxon>
        <taxon>Bacteroidia</taxon>
        <taxon>Bacteroidales</taxon>
        <taxon>Muribaculaceae</taxon>
        <taxon>Muribaculaceae incertae sedis</taxon>
        <taxon>Candidatus Merdivivens</taxon>
    </lineage>
</organism>
<dbReference type="SUPFAM" id="SSF48452">
    <property type="entry name" value="TPR-like"/>
    <property type="match status" value="3"/>
</dbReference>
<feature type="signal peptide" evidence="4">
    <location>
        <begin position="1"/>
        <end position="21"/>
    </location>
</feature>
<dbReference type="InterPro" id="IPR051012">
    <property type="entry name" value="CellSynth/LPSAsmb/PSIAsmb"/>
</dbReference>
<keyword evidence="4" id="KW-0732">Signal</keyword>
<gene>
    <name evidence="5" type="ORF">IAC87_07025</name>
</gene>
<dbReference type="PANTHER" id="PTHR45586:SF1">
    <property type="entry name" value="LIPOPOLYSACCHARIDE ASSEMBLY PROTEIN B"/>
    <property type="match status" value="1"/>
</dbReference>
<keyword evidence="1" id="KW-0677">Repeat</keyword>